<feature type="compositionally biased region" description="Polar residues" evidence="1">
    <location>
        <begin position="1"/>
        <end position="16"/>
    </location>
</feature>
<keyword evidence="2" id="KW-0812">Transmembrane</keyword>
<dbReference type="Proteomes" id="UP001273136">
    <property type="component" value="Unassembled WGS sequence"/>
</dbReference>
<feature type="compositionally biased region" description="Polar residues" evidence="1">
    <location>
        <begin position="116"/>
        <end position="129"/>
    </location>
</feature>
<name>A0AAE4SA43_9EURY</name>
<gene>
    <name evidence="3" type="ORF">McpAg1_07920</name>
</gene>
<comment type="caution">
    <text evidence="3">The sequence shown here is derived from an EMBL/GenBank/DDBJ whole genome shotgun (WGS) entry which is preliminary data.</text>
</comment>
<keyword evidence="4" id="KW-1185">Reference proteome</keyword>
<organism evidence="3 4">
    <name type="scientific">Methanorbis furvi</name>
    <dbReference type="NCBI Taxonomy" id="3028299"/>
    <lineage>
        <taxon>Archaea</taxon>
        <taxon>Methanobacteriati</taxon>
        <taxon>Methanobacteriota</taxon>
        <taxon>Stenosarchaea group</taxon>
        <taxon>Methanomicrobia</taxon>
        <taxon>Methanomicrobiales</taxon>
        <taxon>Methanocorpusculaceae</taxon>
        <taxon>Methanorbis</taxon>
    </lineage>
</organism>
<feature type="compositionally biased region" description="Basic and acidic residues" evidence="1">
    <location>
        <begin position="138"/>
        <end position="150"/>
    </location>
</feature>
<reference evidence="3" key="1">
    <citation type="submission" date="2023-06" db="EMBL/GenBank/DDBJ databases">
        <title>Genome sequence of Methancorpusculaceae sp. Ag1.</title>
        <authorList>
            <person name="Protasov E."/>
            <person name="Platt K."/>
            <person name="Poehlein A."/>
            <person name="Daniel R."/>
            <person name="Brune A."/>
        </authorList>
    </citation>
    <scope>NUCLEOTIDE SEQUENCE</scope>
    <source>
        <strain evidence="3">Ag1</strain>
    </source>
</reference>
<evidence type="ECO:0000256" key="2">
    <source>
        <dbReference type="SAM" id="Phobius"/>
    </source>
</evidence>
<keyword evidence="2" id="KW-0472">Membrane</keyword>
<dbReference type="AlphaFoldDB" id="A0AAE4SA43"/>
<feature type="region of interest" description="Disordered" evidence="1">
    <location>
        <begin position="1"/>
        <end position="20"/>
    </location>
</feature>
<proteinExistence type="predicted"/>
<sequence>MEGENTGENQGKTSTSPEKRERVAVCLVCSNEWIARTGTAKKPAKCPVCGTKRCSWKDEVSTEPENQPVEQEKTVIFAGENEENKGEEQERTGEIEEKTEEKREEKREKQIYNPITEKSYSVKSRSSKAGTKGPIKGLWEEPEKTEEEKSPAGSFPIILVVAGLVVLGCLAGVGWFLGRRSDTRNRSVPADFRPPTAAERAMIRVGV</sequence>
<evidence type="ECO:0000256" key="1">
    <source>
        <dbReference type="SAM" id="MobiDB-lite"/>
    </source>
</evidence>
<feature type="transmembrane region" description="Helical" evidence="2">
    <location>
        <begin position="155"/>
        <end position="177"/>
    </location>
</feature>
<evidence type="ECO:0000313" key="3">
    <source>
        <dbReference type="EMBL" id="MDV0441589.1"/>
    </source>
</evidence>
<dbReference type="EMBL" id="JAWDKA010000003">
    <property type="protein sequence ID" value="MDV0441589.1"/>
    <property type="molecule type" value="Genomic_DNA"/>
</dbReference>
<accession>A0AAE4SA43</accession>
<protein>
    <submittedName>
        <fullName evidence="3">Uncharacterized protein</fullName>
    </submittedName>
</protein>
<feature type="compositionally biased region" description="Basic and acidic residues" evidence="1">
    <location>
        <begin position="82"/>
        <end position="110"/>
    </location>
</feature>
<feature type="region of interest" description="Disordered" evidence="1">
    <location>
        <begin position="57"/>
        <end position="151"/>
    </location>
</feature>
<dbReference type="RefSeq" id="WP_338093989.1">
    <property type="nucleotide sequence ID" value="NZ_JAWDKA010000003.1"/>
</dbReference>
<keyword evidence="2" id="KW-1133">Transmembrane helix</keyword>
<evidence type="ECO:0000313" key="4">
    <source>
        <dbReference type="Proteomes" id="UP001273136"/>
    </source>
</evidence>